<organism evidence="1 2">
    <name type="scientific">Dallia pectoralis</name>
    <name type="common">Alaska blackfish</name>
    <dbReference type="NCBI Taxonomy" id="75939"/>
    <lineage>
        <taxon>Eukaryota</taxon>
        <taxon>Metazoa</taxon>
        <taxon>Chordata</taxon>
        <taxon>Craniata</taxon>
        <taxon>Vertebrata</taxon>
        <taxon>Euteleostomi</taxon>
        <taxon>Actinopterygii</taxon>
        <taxon>Neopterygii</taxon>
        <taxon>Teleostei</taxon>
        <taxon>Protacanthopterygii</taxon>
        <taxon>Esociformes</taxon>
        <taxon>Umbridae</taxon>
        <taxon>Dallia</taxon>
    </lineage>
</organism>
<reference evidence="1" key="1">
    <citation type="submission" date="2021-05" db="EMBL/GenBank/DDBJ databases">
        <authorList>
            <person name="Pan Q."/>
            <person name="Jouanno E."/>
            <person name="Zahm M."/>
            <person name="Klopp C."/>
            <person name="Cabau C."/>
            <person name="Louis A."/>
            <person name="Berthelot C."/>
            <person name="Parey E."/>
            <person name="Roest Crollius H."/>
            <person name="Montfort J."/>
            <person name="Robinson-Rechavi M."/>
            <person name="Bouchez O."/>
            <person name="Lampietro C."/>
            <person name="Lopez Roques C."/>
            <person name="Donnadieu C."/>
            <person name="Postlethwait J."/>
            <person name="Bobe J."/>
            <person name="Dillon D."/>
            <person name="Chandos A."/>
            <person name="von Hippel F."/>
            <person name="Guiguen Y."/>
        </authorList>
    </citation>
    <scope>NUCLEOTIDE SEQUENCE</scope>
    <source>
        <strain evidence="1">YG-Jan2019</strain>
    </source>
</reference>
<evidence type="ECO:0000313" key="2">
    <source>
        <dbReference type="Proteomes" id="UP001157502"/>
    </source>
</evidence>
<sequence>MGIVPSDASGPASAQVAFTCCVFKILRRLAGWPARLSHTCDVSSAELGREKVEENHFKRKVQRKTTQWTQSERGRNRAASLYRYQTIDMCPTGCRTELDLPACPVVKSLKQNLGSKSFPKWWSLR</sequence>
<evidence type="ECO:0000313" key="1">
    <source>
        <dbReference type="EMBL" id="KAJ7994596.1"/>
    </source>
</evidence>
<proteinExistence type="predicted"/>
<keyword evidence="2" id="KW-1185">Reference proteome</keyword>
<dbReference type="EMBL" id="CM055749">
    <property type="protein sequence ID" value="KAJ7994596.1"/>
    <property type="molecule type" value="Genomic_DNA"/>
</dbReference>
<comment type="caution">
    <text evidence="1">The sequence shown here is derived from an EMBL/GenBank/DDBJ whole genome shotgun (WGS) entry which is preliminary data.</text>
</comment>
<protein>
    <submittedName>
        <fullName evidence="1">Uncharacterized protein</fullName>
    </submittedName>
</protein>
<accession>A0ACC2FTD6</accession>
<name>A0ACC2FTD6_DALPE</name>
<dbReference type="Proteomes" id="UP001157502">
    <property type="component" value="Chromosome 22"/>
</dbReference>
<gene>
    <name evidence="1" type="ORF">DPEC_G00251110</name>
</gene>